<dbReference type="Proteomes" id="UP001595758">
    <property type="component" value="Unassembled WGS sequence"/>
</dbReference>
<dbReference type="EMBL" id="JBHSAB010000023">
    <property type="protein sequence ID" value="MFC3909292.1"/>
    <property type="molecule type" value="Genomic_DNA"/>
</dbReference>
<keyword evidence="2" id="KW-1185">Reference proteome</keyword>
<name>A0ABV8CH28_9GAMM</name>
<proteinExistence type="predicted"/>
<comment type="caution">
    <text evidence="1">The sequence shown here is derived from an EMBL/GenBank/DDBJ whole genome shotgun (WGS) entry which is preliminary data.</text>
</comment>
<gene>
    <name evidence="1" type="ORF">ACFORL_09430</name>
</gene>
<sequence>MSSIEKTAYPRFPKKRKIKPDELNSYSLRNDEANMINLAANTDKSRLMQSLNN</sequence>
<dbReference type="RefSeq" id="WP_382343382.1">
    <property type="nucleotide sequence ID" value="NZ_JBHSAB010000023.1"/>
</dbReference>
<organism evidence="1 2">
    <name type="scientific">Legionella dresdenensis</name>
    <dbReference type="NCBI Taxonomy" id="450200"/>
    <lineage>
        <taxon>Bacteria</taxon>
        <taxon>Pseudomonadati</taxon>
        <taxon>Pseudomonadota</taxon>
        <taxon>Gammaproteobacteria</taxon>
        <taxon>Legionellales</taxon>
        <taxon>Legionellaceae</taxon>
        <taxon>Legionella</taxon>
    </lineage>
</organism>
<evidence type="ECO:0000313" key="1">
    <source>
        <dbReference type="EMBL" id="MFC3909292.1"/>
    </source>
</evidence>
<protein>
    <submittedName>
        <fullName evidence="1">Uncharacterized protein</fullName>
    </submittedName>
</protein>
<evidence type="ECO:0000313" key="2">
    <source>
        <dbReference type="Proteomes" id="UP001595758"/>
    </source>
</evidence>
<accession>A0ABV8CH28</accession>
<reference evidence="2" key="1">
    <citation type="journal article" date="2019" name="Int. J. Syst. Evol. Microbiol.">
        <title>The Global Catalogue of Microorganisms (GCM) 10K type strain sequencing project: providing services to taxonomists for standard genome sequencing and annotation.</title>
        <authorList>
            <consortium name="The Broad Institute Genomics Platform"/>
            <consortium name="The Broad Institute Genome Sequencing Center for Infectious Disease"/>
            <person name="Wu L."/>
            <person name="Ma J."/>
        </authorList>
    </citation>
    <scope>NUCLEOTIDE SEQUENCE [LARGE SCALE GENOMIC DNA]</scope>
    <source>
        <strain evidence="2">CCUG 59858</strain>
    </source>
</reference>